<dbReference type="Proteomes" id="UP000183898">
    <property type="component" value="Unassembled WGS sequence"/>
</dbReference>
<name>A0A1H8N3V0_9PROT</name>
<accession>A0A1H8N3V0</accession>
<dbReference type="AlphaFoldDB" id="A0A1H8N3V0"/>
<dbReference type="RefSeq" id="WP_139176926.1">
    <property type="nucleotide sequence ID" value="NZ_FOCT01000015.1"/>
</dbReference>
<evidence type="ECO:0000313" key="2">
    <source>
        <dbReference type="Proteomes" id="UP000183898"/>
    </source>
</evidence>
<organism evidence="1 2">
    <name type="scientific">Nitrosospira multiformis</name>
    <dbReference type="NCBI Taxonomy" id="1231"/>
    <lineage>
        <taxon>Bacteria</taxon>
        <taxon>Pseudomonadati</taxon>
        <taxon>Pseudomonadota</taxon>
        <taxon>Betaproteobacteria</taxon>
        <taxon>Nitrosomonadales</taxon>
        <taxon>Nitrosomonadaceae</taxon>
        <taxon>Nitrosospira</taxon>
    </lineage>
</organism>
<evidence type="ECO:0000313" key="1">
    <source>
        <dbReference type="EMBL" id="SEO24264.1"/>
    </source>
</evidence>
<proteinExistence type="predicted"/>
<dbReference type="EMBL" id="FOCT01000015">
    <property type="protein sequence ID" value="SEO24264.1"/>
    <property type="molecule type" value="Genomic_DNA"/>
</dbReference>
<sequence>MDWDNKEWRSLWTLEMVSRIVVLRSSLTVKVMSSPNDPTKDCILLENTDNLDLSCWDLGEFTEQVTALWLEGHFERVQM</sequence>
<protein>
    <submittedName>
        <fullName evidence="1">Uncharacterized protein</fullName>
    </submittedName>
</protein>
<gene>
    <name evidence="1" type="ORF">SAMN05216404_11513</name>
</gene>
<reference evidence="1 2" key="1">
    <citation type="submission" date="2016-10" db="EMBL/GenBank/DDBJ databases">
        <authorList>
            <person name="de Groot N.N."/>
        </authorList>
    </citation>
    <scope>NUCLEOTIDE SEQUENCE [LARGE SCALE GENOMIC DNA]</scope>
    <source>
        <strain evidence="1 2">Nl18</strain>
    </source>
</reference>